<feature type="compositionally biased region" description="Basic and acidic residues" evidence="1">
    <location>
        <begin position="308"/>
        <end position="361"/>
    </location>
</feature>
<dbReference type="RefSeq" id="XP_008203174.1">
    <property type="nucleotide sequence ID" value="XM_008204952.2"/>
</dbReference>
<feature type="compositionally biased region" description="Basic and acidic residues" evidence="1">
    <location>
        <begin position="407"/>
        <end position="432"/>
    </location>
</feature>
<feature type="compositionally biased region" description="Low complexity" evidence="1">
    <location>
        <begin position="41"/>
        <end position="50"/>
    </location>
</feature>
<feature type="compositionally biased region" description="Basic residues" evidence="1">
    <location>
        <begin position="433"/>
        <end position="442"/>
    </location>
</feature>
<name>A0A7M7H2L7_NASVI</name>
<feature type="compositionally biased region" description="Basic and acidic residues" evidence="1">
    <location>
        <begin position="369"/>
        <end position="399"/>
    </location>
</feature>
<feature type="compositionally biased region" description="Basic and acidic residues" evidence="1">
    <location>
        <begin position="191"/>
        <end position="213"/>
    </location>
</feature>
<evidence type="ECO:0000313" key="2">
    <source>
        <dbReference type="EnsemblMetazoa" id="XP_008203174"/>
    </source>
</evidence>
<feature type="compositionally biased region" description="Polar residues" evidence="1">
    <location>
        <begin position="547"/>
        <end position="557"/>
    </location>
</feature>
<keyword evidence="3" id="KW-1185">Reference proteome</keyword>
<organism evidence="2 3">
    <name type="scientific">Nasonia vitripennis</name>
    <name type="common">Parasitic wasp</name>
    <dbReference type="NCBI Taxonomy" id="7425"/>
    <lineage>
        <taxon>Eukaryota</taxon>
        <taxon>Metazoa</taxon>
        <taxon>Ecdysozoa</taxon>
        <taxon>Arthropoda</taxon>
        <taxon>Hexapoda</taxon>
        <taxon>Insecta</taxon>
        <taxon>Pterygota</taxon>
        <taxon>Neoptera</taxon>
        <taxon>Endopterygota</taxon>
        <taxon>Hymenoptera</taxon>
        <taxon>Apocrita</taxon>
        <taxon>Proctotrupomorpha</taxon>
        <taxon>Chalcidoidea</taxon>
        <taxon>Pteromalidae</taxon>
        <taxon>Pteromalinae</taxon>
        <taxon>Nasonia</taxon>
    </lineage>
</organism>
<feature type="compositionally biased region" description="Basic and acidic residues" evidence="1">
    <location>
        <begin position="54"/>
        <end position="67"/>
    </location>
</feature>
<dbReference type="InParanoid" id="A0A7M7H2L7"/>
<feature type="compositionally biased region" description="Basic and acidic residues" evidence="1">
    <location>
        <begin position="457"/>
        <end position="466"/>
    </location>
</feature>
<evidence type="ECO:0000313" key="3">
    <source>
        <dbReference type="Proteomes" id="UP000002358"/>
    </source>
</evidence>
<feature type="compositionally biased region" description="Basic and acidic residues" evidence="1">
    <location>
        <begin position="76"/>
        <end position="103"/>
    </location>
</feature>
<sequence length="696" mass="78643">MGSSTKNQKVRSDNRRMTGNVNIYICSESVEKNAEENVAQTTATSASSTSLISEKSRQKVGPIEEHSASPNRVRKKLADKPVEKQHKDFVKKDAAKDSDSVGDHEKLISTTEYNKYASYESKPNPITGENVLKNLNEPRQLKINSNDTRYDRSKLVSCRCPRFDESDLWLQKALKRLNRDSNGIAPSYSVKKADSPEERSADAPKNPGKSERMDKMCTCDRIEKHDSKGIGACDQLCTCCCIDVHKKENICIGSKSKKINKKQASEFEKETSKSSHDKKESSLGKKDEKIVKNKAELKFTNSKAKKSNSSEKVKSIEKVMKEEKSNDSKKSSKERLQPIEKETTEKSKKDLKNVQNSEKKTKLSIKGKTNGEKPSTAEKPQEVKLQSKEKKKIKEEKKSTKTKAKPAIKENSENKSSEPPKSDKVEVRDSGKTKKKKEKKTKAAFTDSNKKSTHRKSINDRKEDSFFSKLINMMKRGKKVSDGDVKKQGCSPDCTGLTKATETWTKNKSKREKSGPKLKPSGTIVSNGSHNIPEKFHDFKSAPDAQVNDTVDLNSPAKTEDADEKSVPQLDLLDRSKAEDENEEFRYYDNRVARCPEITKIEAEDNGEPHYGLQRNCLCYDCLRKSEAACDQFTFPNSYLHEAYSENSFDSCCGCKLQTPVTNFKEDRRRRFDELLQDYPLVGSVHCCWCSCRDIA</sequence>
<accession>A0A7M7H2L7</accession>
<proteinExistence type="predicted"/>
<evidence type="ECO:0000256" key="1">
    <source>
        <dbReference type="SAM" id="MobiDB-lite"/>
    </source>
</evidence>
<reference evidence="2" key="1">
    <citation type="submission" date="2021-01" db="UniProtKB">
        <authorList>
            <consortium name="EnsemblMetazoa"/>
        </authorList>
    </citation>
    <scope>IDENTIFICATION</scope>
</reference>
<feature type="compositionally biased region" description="Basic and acidic residues" evidence="1">
    <location>
        <begin position="532"/>
        <end position="541"/>
    </location>
</feature>
<feature type="compositionally biased region" description="Basic and acidic residues" evidence="1">
    <location>
        <begin position="558"/>
        <end position="569"/>
    </location>
</feature>
<feature type="region of interest" description="Disordered" evidence="1">
    <location>
        <begin position="1"/>
        <end position="21"/>
    </location>
</feature>
<dbReference type="Proteomes" id="UP000002358">
    <property type="component" value="Chromosome 5"/>
</dbReference>
<dbReference type="EnsemblMetazoa" id="XM_008204952">
    <property type="protein sequence ID" value="XP_008203174"/>
    <property type="gene ID" value="LOC100678999"/>
</dbReference>
<dbReference type="GeneID" id="100678999"/>
<feature type="region of interest" description="Disordered" evidence="1">
    <location>
        <begin position="181"/>
        <end position="213"/>
    </location>
</feature>
<dbReference type="AlphaFoldDB" id="A0A7M7H2L7"/>
<feature type="compositionally biased region" description="Basic and acidic residues" evidence="1">
    <location>
        <begin position="265"/>
        <end position="297"/>
    </location>
</feature>
<feature type="region of interest" description="Disordered" evidence="1">
    <location>
        <begin position="265"/>
        <end position="569"/>
    </location>
</feature>
<protein>
    <submittedName>
        <fullName evidence="2">Uncharacterized protein</fullName>
    </submittedName>
</protein>
<dbReference type="KEGG" id="nvi:100678999"/>
<feature type="region of interest" description="Disordered" evidence="1">
    <location>
        <begin position="33"/>
        <end position="103"/>
    </location>
</feature>